<gene>
    <name evidence="1" type="ORF">JZ751_026082</name>
</gene>
<dbReference type="AlphaFoldDB" id="A0A8T2NPH0"/>
<proteinExistence type="predicted"/>
<keyword evidence="2" id="KW-1185">Reference proteome</keyword>
<dbReference type="EMBL" id="JAFBMS010000070">
    <property type="protein sequence ID" value="KAG9338277.1"/>
    <property type="molecule type" value="Genomic_DNA"/>
</dbReference>
<name>A0A8T2NPH0_9TELE</name>
<evidence type="ECO:0000313" key="2">
    <source>
        <dbReference type="Proteomes" id="UP000824540"/>
    </source>
</evidence>
<protein>
    <submittedName>
        <fullName evidence="1">Uncharacterized protein</fullName>
    </submittedName>
</protein>
<evidence type="ECO:0000313" key="1">
    <source>
        <dbReference type="EMBL" id="KAG9338277.1"/>
    </source>
</evidence>
<feature type="non-terminal residue" evidence="1">
    <location>
        <position position="1"/>
    </location>
</feature>
<accession>A0A8T2NPH0</accession>
<comment type="caution">
    <text evidence="1">The sequence shown here is derived from an EMBL/GenBank/DDBJ whole genome shotgun (WGS) entry which is preliminary data.</text>
</comment>
<reference evidence="1" key="1">
    <citation type="thesis" date="2021" institute="BYU ScholarsArchive" country="Provo, UT, USA">
        <title>Applications of and Algorithms for Genome Assembly and Genomic Analyses with an Emphasis on Marine Teleosts.</title>
        <authorList>
            <person name="Pickett B.D."/>
        </authorList>
    </citation>
    <scope>NUCLEOTIDE SEQUENCE</scope>
    <source>
        <strain evidence="1">HI-2016</strain>
    </source>
</reference>
<sequence length="77" mass="8496">MTVHALRPVLHLEGVWVSLHGKEPWGVSVTKVYPGGQRHPKPEEEESSMVMAKVSVETNTPSTLCSRTASVMIRSLK</sequence>
<organism evidence="1 2">
    <name type="scientific">Albula glossodonta</name>
    <name type="common">roundjaw bonefish</name>
    <dbReference type="NCBI Taxonomy" id="121402"/>
    <lineage>
        <taxon>Eukaryota</taxon>
        <taxon>Metazoa</taxon>
        <taxon>Chordata</taxon>
        <taxon>Craniata</taxon>
        <taxon>Vertebrata</taxon>
        <taxon>Euteleostomi</taxon>
        <taxon>Actinopterygii</taxon>
        <taxon>Neopterygii</taxon>
        <taxon>Teleostei</taxon>
        <taxon>Albuliformes</taxon>
        <taxon>Albulidae</taxon>
        <taxon>Albula</taxon>
    </lineage>
</organism>
<dbReference type="Proteomes" id="UP000824540">
    <property type="component" value="Unassembled WGS sequence"/>
</dbReference>